<evidence type="ECO:0000313" key="2">
    <source>
        <dbReference type="EMBL" id="KAJ7310024.1"/>
    </source>
</evidence>
<name>A0AAD6Z732_9AGAR</name>
<feature type="transmembrane region" description="Helical" evidence="1">
    <location>
        <begin position="251"/>
        <end position="270"/>
    </location>
</feature>
<comment type="caution">
    <text evidence="2">The sequence shown here is derived from an EMBL/GenBank/DDBJ whole genome shotgun (WGS) entry which is preliminary data.</text>
</comment>
<dbReference type="EMBL" id="JARIHO010000080">
    <property type="protein sequence ID" value="KAJ7310024.1"/>
    <property type="molecule type" value="Genomic_DNA"/>
</dbReference>
<feature type="transmembrane region" description="Helical" evidence="1">
    <location>
        <begin position="13"/>
        <end position="36"/>
    </location>
</feature>
<keyword evidence="1" id="KW-1133">Transmembrane helix</keyword>
<reference evidence="2" key="1">
    <citation type="submission" date="2023-03" db="EMBL/GenBank/DDBJ databases">
        <title>Massive genome expansion in bonnet fungi (Mycena s.s.) driven by repeated elements and novel gene families across ecological guilds.</title>
        <authorList>
            <consortium name="Lawrence Berkeley National Laboratory"/>
            <person name="Harder C.B."/>
            <person name="Miyauchi S."/>
            <person name="Viragh M."/>
            <person name="Kuo A."/>
            <person name="Thoen E."/>
            <person name="Andreopoulos B."/>
            <person name="Lu D."/>
            <person name="Skrede I."/>
            <person name="Drula E."/>
            <person name="Henrissat B."/>
            <person name="Morin E."/>
            <person name="Kohler A."/>
            <person name="Barry K."/>
            <person name="LaButti K."/>
            <person name="Morin E."/>
            <person name="Salamov A."/>
            <person name="Lipzen A."/>
            <person name="Mereny Z."/>
            <person name="Hegedus B."/>
            <person name="Baldrian P."/>
            <person name="Stursova M."/>
            <person name="Weitz H."/>
            <person name="Taylor A."/>
            <person name="Grigoriev I.V."/>
            <person name="Nagy L.G."/>
            <person name="Martin F."/>
            <person name="Kauserud H."/>
        </authorList>
    </citation>
    <scope>NUCLEOTIDE SEQUENCE</scope>
    <source>
        <strain evidence="2">CBHHK002</strain>
    </source>
</reference>
<evidence type="ECO:0000256" key="1">
    <source>
        <dbReference type="SAM" id="Phobius"/>
    </source>
</evidence>
<dbReference type="AlphaFoldDB" id="A0AAD6Z732"/>
<protein>
    <submittedName>
        <fullName evidence="2">Uncharacterized protein</fullName>
    </submittedName>
</protein>
<evidence type="ECO:0000313" key="3">
    <source>
        <dbReference type="Proteomes" id="UP001218218"/>
    </source>
</evidence>
<gene>
    <name evidence="2" type="ORF">DFH08DRAFT_484450</name>
</gene>
<feature type="transmembrane region" description="Helical" evidence="1">
    <location>
        <begin position="173"/>
        <end position="201"/>
    </location>
</feature>
<sequence length="289" mass="33032">MPDRNEINWSRELFLYCVAAEWFLYGIYVVLFCFCVKTLRRCRVRHRRALFIAISVIFLFCTLHWILQLVNAGELLTVLEERAQEKAHVQRLKKVTTKELMEKWNQINIVMGALYVTSNLIADGIFIYRCYCIWGFRMRIIVVPIVLLVATGCLGYASVIACGLEGFSEFLFINWFFPLAVVFSVLTNLLLMALTAGRIWWIARGARAVMGPTVVKQYRTVIAMILESGALYCTPGLLYLIFFAIRPSSTQVIFAALAQVVGIAPTIIVVRRVSCRRTLQTLMLVSYMV</sequence>
<feature type="transmembrane region" description="Helical" evidence="1">
    <location>
        <begin position="140"/>
        <end position="161"/>
    </location>
</feature>
<keyword evidence="3" id="KW-1185">Reference proteome</keyword>
<keyword evidence="1" id="KW-0812">Transmembrane</keyword>
<accession>A0AAD6Z732</accession>
<organism evidence="2 3">
    <name type="scientific">Mycena albidolilacea</name>
    <dbReference type="NCBI Taxonomy" id="1033008"/>
    <lineage>
        <taxon>Eukaryota</taxon>
        <taxon>Fungi</taxon>
        <taxon>Dikarya</taxon>
        <taxon>Basidiomycota</taxon>
        <taxon>Agaricomycotina</taxon>
        <taxon>Agaricomycetes</taxon>
        <taxon>Agaricomycetidae</taxon>
        <taxon>Agaricales</taxon>
        <taxon>Marasmiineae</taxon>
        <taxon>Mycenaceae</taxon>
        <taxon>Mycena</taxon>
    </lineage>
</organism>
<feature type="transmembrane region" description="Helical" evidence="1">
    <location>
        <begin position="48"/>
        <end position="67"/>
    </location>
</feature>
<feature type="transmembrane region" description="Helical" evidence="1">
    <location>
        <begin position="107"/>
        <end position="128"/>
    </location>
</feature>
<dbReference type="Proteomes" id="UP001218218">
    <property type="component" value="Unassembled WGS sequence"/>
</dbReference>
<feature type="transmembrane region" description="Helical" evidence="1">
    <location>
        <begin position="221"/>
        <end position="245"/>
    </location>
</feature>
<keyword evidence="1" id="KW-0472">Membrane</keyword>
<proteinExistence type="predicted"/>